<organism evidence="1 2">
    <name type="scientific">Klebsiella pneumoniae</name>
    <dbReference type="NCBI Taxonomy" id="573"/>
    <lineage>
        <taxon>Bacteria</taxon>
        <taxon>Pseudomonadati</taxon>
        <taxon>Pseudomonadota</taxon>
        <taxon>Gammaproteobacteria</taxon>
        <taxon>Enterobacterales</taxon>
        <taxon>Enterobacteriaceae</taxon>
        <taxon>Klebsiella/Raoultella group</taxon>
        <taxon>Klebsiella</taxon>
        <taxon>Klebsiella pneumoniae complex</taxon>
    </lineage>
</organism>
<protein>
    <submittedName>
        <fullName evidence="1">Uncharacterized protein</fullName>
    </submittedName>
</protein>
<reference evidence="1 2" key="1">
    <citation type="submission" date="2018-06" db="EMBL/GenBank/DDBJ databases">
        <authorList>
            <consortium name="Pathogen Informatics"/>
            <person name="Doyle S."/>
        </authorList>
    </citation>
    <scope>NUCLEOTIDE SEQUENCE [LARGE SCALE GENOMIC DNA]</scope>
    <source>
        <strain evidence="1 2">NCTC5053</strain>
    </source>
</reference>
<evidence type="ECO:0000313" key="2">
    <source>
        <dbReference type="Proteomes" id="UP000254387"/>
    </source>
</evidence>
<name>A0A378AKX8_KLEPN</name>
<dbReference type="EMBL" id="UGMN01000004">
    <property type="protein sequence ID" value="STV13015.1"/>
    <property type="molecule type" value="Genomic_DNA"/>
</dbReference>
<accession>A0A378AKX8</accession>
<evidence type="ECO:0000313" key="1">
    <source>
        <dbReference type="EMBL" id="STV13015.1"/>
    </source>
</evidence>
<dbReference type="AlphaFoldDB" id="A0A378AKX8"/>
<proteinExistence type="predicted"/>
<sequence length="90" mass="10487">MLLLFRPQTVLINMLDRFFTGGEDHPQQVQIAGYRLGMHGKQPAPGRIGRFEIVEEQRGVHQLRPVIEHHRRRLDHRINAGKFVKAAKDR</sequence>
<dbReference type="Proteomes" id="UP000254387">
    <property type="component" value="Unassembled WGS sequence"/>
</dbReference>
<gene>
    <name evidence="1" type="ORF">NCTC5053_02553</name>
</gene>